<dbReference type="Pfam" id="PF09335">
    <property type="entry name" value="VTT_dom"/>
    <property type="match status" value="1"/>
</dbReference>
<evidence type="ECO:0000256" key="7">
    <source>
        <dbReference type="SAM" id="Phobius"/>
    </source>
</evidence>
<dbReference type="GO" id="GO:0005886">
    <property type="term" value="C:plasma membrane"/>
    <property type="evidence" value="ECO:0007669"/>
    <property type="project" value="UniProtKB-SubCell"/>
</dbReference>
<gene>
    <name evidence="9" type="ORF">CIK66_15155</name>
</gene>
<reference evidence="9 10" key="1">
    <citation type="journal article" date="2017" name="Elife">
        <title>Extensive horizontal gene transfer in cheese-associated bacteria.</title>
        <authorList>
            <person name="Bonham K.S."/>
            <person name="Wolfe B.E."/>
            <person name="Dutton R.J."/>
        </authorList>
    </citation>
    <scope>NUCLEOTIDE SEQUENCE [LARGE SCALE GENOMIC DNA]</scope>
    <source>
        <strain evidence="9 10">341_9</strain>
    </source>
</reference>
<accession>A0A2A3YGB7</accession>
<dbReference type="PANTHER" id="PTHR42709">
    <property type="entry name" value="ALKALINE PHOSPHATASE LIKE PROTEIN"/>
    <property type="match status" value="1"/>
</dbReference>
<dbReference type="InterPro" id="IPR032816">
    <property type="entry name" value="VTT_dom"/>
</dbReference>
<organism evidence="9 10">
    <name type="scientific">Brachybacterium alimentarium</name>
    <dbReference type="NCBI Taxonomy" id="47845"/>
    <lineage>
        <taxon>Bacteria</taxon>
        <taxon>Bacillati</taxon>
        <taxon>Actinomycetota</taxon>
        <taxon>Actinomycetes</taxon>
        <taxon>Micrococcales</taxon>
        <taxon>Dermabacteraceae</taxon>
        <taxon>Brachybacterium</taxon>
    </lineage>
</organism>
<keyword evidence="10" id="KW-1185">Reference proteome</keyword>
<dbReference type="RefSeq" id="WP_096197635.1">
    <property type="nucleotide sequence ID" value="NZ_JBQQNZ010000006.1"/>
</dbReference>
<dbReference type="Proteomes" id="UP000218598">
    <property type="component" value="Unassembled WGS sequence"/>
</dbReference>
<name>A0A2A3YGB7_9MICO</name>
<proteinExistence type="inferred from homology"/>
<evidence type="ECO:0000256" key="6">
    <source>
        <dbReference type="ARBA" id="ARBA00023136"/>
    </source>
</evidence>
<feature type="transmembrane region" description="Helical" evidence="7">
    <location>
        <begin position="138"/>
        <end position="165"/>
    </location>
</feature>
<feature type="transmembrane region" description="Helical" evidence="7">
    <location>
        <begin position="54"/>
        <end position="75"/>
    </location>
</feature>
<keyword evidence="4 7" id="KW-0812">Transmembrane</keyword>
<dbReference type="InterPro" id="IPR051311">
    <property type="entry name" value="DedA_domain"/>
</dbReference>
<dbReference type="EMBL" id="NRGR01000024">
    <property type="protein sequence ID" value="PCC38360.1"/>
    <property type="molecule type" value="Genomic_DNA"/>
</dbReference>
<keyword evidence="3" id="KW-1003">Cell membrane</keyword>
<comment type="caution">
    <text evidence="9">The sequence shown here is derived from an EMBL/GenBank/DDBJ whole genome shotgun (WGS) entry which is preliminary data.</text>
</comment>
<dbReference type="PANTHER" id="PTHR42709:SF6">
    <property type="entry name" value="UNDECAPRENYL PHOSPHATE TRANSPORTER A"/>
    <property type="match status" value="1"/>
</dbReference>
<evidence type="ECO:0000256" key="4">
    <source>
        <dbReference type="ARBA" id="ARBA00022692"/>
    </source>
</evidence>
<feature type="domain" description="VTT" evidence="8">
    <location>
        <begin position="35"/>
        <end position="157"/>
    </location>
</feature>
<dbReference type="AlphaFoldDB" id="A0A2A3YGB7"/>
<evidence type="ECO:0000313" key="9">
    <source>
        <dbReference type="EMBL" id="PCC38360.1"/>
    </source>
</evidence>
<sequence length="248" mass="25840">MDAVLQLADSLLTSPWLYPLILALVLVDAVLPLLPAETVVITAAAYATTGQPDALLVLLATWSGALLGDVIAHLLGRRAGPVAKWLRRRRWGGSLLGWAEEEMRVRGGTLLITARFIPGGRTASTLASGIIGYPRSRFLAVAAVSTALWSLYSVGIGMLGGLAFHEQPLRGVALGIGLALAVGGISEAVRAIRARRRPGTDRPSGADGRRAAARCSRAGARAGVAGRPRISRPPGAELAVCPGPVRVE</sequence>
<keyword evidence="5 7" id="KW-1133">Transmembrane helix</keyword>
<protein>
    <recommendedName>
        <fullName evidence="8">VTT domain-containing protein</fullName>
    </recommendedName>
</protein>
<keyword evidence="6 7" id="KW-0472">Membrane</keyword>
<evidence type="ECO:0000256" key="2">
    <source>
        <dbReference type="ARBA" id="ARBA00010792"/>
    </source>
</evidence>
<comment type="similarity">
    <text evidence="2">Belongs to the DedA family.</text>
</comment>
<evidence type="ECO:0000256" key="5">
    <source>
        <dbReference type="ARBA" id="ARBA00022989"/>
    </source>
</evidence>
<comment type="subcellular location">
    <subcellularLocation>
        <location evidence="1">Cell membrane</location>
        <topology evidence="1">Multi-pass membrane protein</topology>
    </subcellularLocation>
</comment>
<dbReference type="OrthoDB" id="9813426at2"/>
<evidence type="ECO:0000259" key="8">
    <source>
        <dbReference type="Pfam" id="PF09335"/>
    </source>
</evidence>
<feature type="transmembrane region" description="Helical" evidence="7">
    <location>
        <begin position="171"/>
        <end position="192"/>
    </location>
</feature>
<evidence type="ECO:0000313" key="10">
    <source>
        <dbReference type="Proteomes" id="UP000218598"/>
    </source>
</evidence>
<feature type="transmembrane region" description="Helical" evidence="7">
    <location>
        <begin position="16"/>
        <end position="34"/>
    </location>
</feature>
<evidence type="ECO:0000256" key="1">
    <source>
        <dbReference type="ARBA" id="ARBA00004651"/>
    </source>
</evidence>
<evidence type="ECO:0000256" key="3">
    <source>
        <dbReference type="ARBA" id="ARBA00022475"/>
    </source>
</evidence>